<name>A0AAX6E7A0_IRIPA</name>
<comment type="caution">
    <text evidence="1">The sequence shown here is derived from an EMBL/GenBank/DDBJ whole genome shotgun (WGS) entry which is preliminary data.</text>
</comment>
<gene>
    <name evidence="1" type="ORF">M6B38_204100</name>
</gene>
<protein>
    <recommendedName>
        <fullName evidence="3">Secreted protein</fullName>
    </recommendedName>
</protein>
<evidence type="ECO:0008006" key="3">
    <source>
        <dbReference type="Google" id="ProtNLM"/>
    </source>
</evidence>
<evidence type="ECO:0000313" key="1">
    <source>
        <dbReference type="EMBL" id="KAJ6799894.1"/>
    </source>
</evidence>
<organism evidence="1 2">
    <name type="scientific">Iris pallida</name>
    <name type="common">Sweet iris</name>
    <dbReference type="NCBI Taxonomy" id="29817"/>
    <lineage>
        <taxon>Eukaryota</taxon>
        <taxon>Viridiplantae</taxon>
        <taxon>Streptophyta</taxon>
        <taxon>Embryophyta</taxon>
        <taxon>Tracheophyta</taxon>
        <taxon>Spermatophyta</taxon>
        <taxon>Magnoliopsida</taxon>
        <taxon>Liliopsida</taxon>
        <taxon>Asparagales</taxon>
        <taxon>Iridaceae</taxon>
        <taxon>Iridoideae</taxon>
        <taxon>Irideae</taxon>
        <taxon>Iris</taxon>
    </lineage>
</organism>
<keyword evidence="2" id="KW-1185">Reference proteome</keyword>
<evidence type="ECO:0000313" key="2">
    <source>
        <dbReference type="Proteomes" id="UP001140949"/>
    </source>
</evidence>
<proteinExistence type="predicted"/>
<reference evidence="1" key="2">
    <citation type="submission" date="2023-04" db="EMBL/GenBank/DDBJ databases">
        <authorList>
            <person name="Bruccoleri R.E."/>
            <person name="Oakeley E.J."/>
            <person name="Faust A.-M."/>
            <person name="Dessus-Babus S."/>
            <person name="Altorfer M."/>
            <person name="Burckhardt D."/>
            <person name="Oertli M."/>
            <person name="Naumann U."/>
            <person name="Petersen F."/>
            <person name="Wong J."/>
        </authorList>
    </citation>
    <scope>NUCLEOTIDE SEQUENCE</scope>
    <source>
        <strain evidence="1">GSM-AAB239-AS_SAM_17_03QT</strain>
        <tissue evidence="1">Leaf</tissue>
    </source>
</reference>
<dbReference type="AlphaFoldDB" id="A0AAX6E7A0"/>
<dbReference type="Proteomes" id="UP001140949">
    <property type="component" value="Unassembled WGS sequence"/>
</dbReference>
<reference evidence="1" key="1">
    <citation type="journal article" date="2023" name="GigaByte">
        <title>Genome assembly of the bearded iris, Iris pallida Lam.</title>
        <authorList>
            <person name="Bruccoleri R.E."/>
            <person name="Oakeley E.J."/>
            <person name="Faust A.M.E."/>
            <person name="Altorfer M."/>
            <person name="Dessus-Babus S."/>
            <person name="Burckhardt D."/>
            <person name="Oertli M."/>
            <person name="Naumann U."/>
            <person name="Petersen F."/>
            <person name="Wong J."/>
        </authorList>
    </citation>
    <scope>NUCLEOTIDE SEQUENCE</scope>
    <source>
        <strain evidence="1">GSM-AAB239-AS_SAM_17_03QT</strain>
    </source>
</reference>
<sequence>MASAVLCFFSVSTIWMWNMHIDVFMLGSWICLHRKLKQVIIQRRTCVVKTKRKRGLVHLCRDSRDVPVRFYWWL</sequence>
<dbReference type="EMBL" id="JANAVB010039216">
    <property type="protein sequence ID" value="KAJ6799894.1"/>
    <property type="molecule type" value="Genomic_DNA"/>
</dbReference>
<accession>A0AAX6E7A0</accession>